<gene>
    <name evidence="2" type="ORF">O181_042695</name>
</gene>
<dbReference type="AlphaFoldDB" id="A0A9Q3DH40"/>
<evidence type="ECO:0000313" key="3">
    <source>
        <dbReference type="Proteomes" id="UP000765509"/>
    </source>
</evidence>
<protein>
    <submittedName>
        <fullName evidence="2">Uncharacterized protein</fullName>
    </submittedName>
</protein>
<sequence length="292" mass="32292">MASPPDCPPDGTLKRGTDKNIFTCMMKAQRESPQEKPILEDDATLEVNTIIAASPQKQPIATSGLVTFLRGVMDGTHSIKTPSGGQEMKCALLKILVILIEKEELRQKQQDMLIKQQELSIKQLQQITERVNKIEKINSQDKSHEKITQQSQKQPHAASYASIATTPGNSSAEITPPSKTELRSLRSGCSIIHSKPNTLPFNNQQAGLIVQRTNEGNNNLNANVNGNPIAIQGARVLLSGDVRFYTKNRNQSQWLIKNKHTWSKEINEDLEATPILTSVRVNGIPKTVGMQN</sequence>
<proteinExistence type="predicted"/>
<dbReference type="Proteomes" id="UP000765509">
    <property type="component" value="Unassembled WGS sequence"/>
</dbReference>
<name>A0A9Q3DH40_9BASI</name>
<accession>A0A9Q3DH40</accession>
<evidence type="ECO:0000256" key="1">
    <source>
        <dbReference type="SAM" id="MobiDB-lite"/>
    </source>
</evidence>
<evidence type="ECO:0000313" key="2">
    <source>
        <dbReference type="EMBL" id="MBW0502980.1"/>
    </source>
</evidence>
<organism evidence="2 3">
    <name type="scientific">Austropuccinia psidii MF-1</name>
    <dbReference type="NCBI Taxonomy" id="1389203"/>
    <lineage>
        <taxon>Eukaryota</taxon>
        <taxon>Fungi</taxon>
        <taxon>Dikarya</taxon>
        <taxon>Basidiomycota</taxon>
        <taxon>Pucciniomycotina</taxon>
        <taxon>Pucciniomycetes</taxon>
        <taxon>Pucciniales</taxon>
        <taxon>Sphaerophragmiaceae</taxon>
        <taxon>Austropuccinia</taxon>
    </lineage>
</organism>
<feature type="compositionally biased region" description="Basic and acidic residues" evidence="1">
    <location>
        <begin position="138"/>
        <end position="147"/>
    </location>
</feature>
<comment type="caution">
    <text evidence="2">The sequence shown here is derived from an EMBL/GenBank/DDBJ whole genome shotgun (WGS) entry which is preliminary data.</text>
</comment>
<keyword evidence="3" id="KW-1185">Reference proteome</keyword>
<feature type="compositionally biased region" description="Polar residues" evidence="1">
    <location>
        <begin position="162"/>
        <end position="173"/>
    </location>
</feature>
<reference evidence="2" key="1">
    <citation type="submission" date="2021-03" db="EMBL/GenBank/DDBJ databases">
        <title>Draft genome sequence of rust myrtle Austropuccinia psidii MF-1, a brazilian biotype.</title>
        <authorList>
            <person name="Quecine M.C."/>
            <person name="Pachon D.M.R."/>
            <person name="Bonatelli M.L."/>
            <person name="Correr F.H."/>
            <person name="Franceschini L.M."/>
            <person name="Leite T.F."/>
            <person name="Margarido G.R.A."/>
            <person name="Almeida C.A."/>
            <person name="Ferrarezi J.A."/>
            <person name="Labate C.A."/>
        </authorList>
    </citation>
    <scope>NUCLEOTIDE SEQUENCE</scope>
    <source>
        <strain evidence="2">MF-1</strain>
    </source>
</reference>
<dbReference type="OrthoDB" id="2499852at2759"/>
<feature type="region of interest" description="Disordered" evidence="1">
    <location>
        <begin position="138"/>
        <end position="177"/>
    </location>
</feature>
<dbReference type="EMBL" id="AVOT02017117">
    <property type="protein sequence ID" value="MBW0502980.1"/>
    <property type="molecule type" value="Genomic_DNA"/>
</dbReference>